<feature type="transmembrane region" description="Helical" evidence="2">
    <location>
        <begin position="44"/>
        <end position="70"/>
    </location>
</feature>
<keyword evidence="2" id="KW-0812">Transmembrane</keyword>
<protein>
    <submittedName>
        <fullName evidence="3">Uncharacterized protein</fullName>
    </submittedName>
</protein>
<dbReference type="EMBL" id="JBBXMP010000228">
    <property type="protein sequence ID" value="KAL0059397.1"/>
    <property type="molecule type" value="Genomic_DNA"/>
</dbReference>
<comment type="caution">
    <text evidence="3">The sequence shown here is derived from an EMBL/GenBank/DDBJ whole genome shotgun (WGS) entry which is preliminary data.</text>
</comment>
<organism evidence="3 4">
    <name type="scientific">Marasmius tenuissimus</name>
    <dbReference type="NCBI Taxonomy" id="585030"/>
    <lineage>
        <taxon>Eukaryota</taxon>
        <taxon>Fungi</taxon>
        <taxon>Dikarya</taxon>
        <taxon>Basidiomycota</taxon>
        <taxon>Agaricomycotina</taxon>
        <taxon>Agaricomycetes</taxon>
        <taxon>Agaricomycetidae</taxon>
        <taxon>Agaricales</taxon>
        <taxon>Marasmiineae</taxon>
        <taxon>Marasmiaceae</taxon>
        <taxon>Marasmius</taxon>
    </lineage>
</organism>
<keyword evidence="2" id="KW-0472">Membrane</keyword>
<feature type="transmembrane region" description="Helical" evidence="2">
    <location>
        <begin position="296"/>
        <end position="315"/>
    </location>
</feature>
<evidence type="ECO:0000256" key="1">
    <source>
        <dbReference type="SAM" id="MobiDB-lite"/>
    </source>
</evidence>
<feature type="region of interest" description="Disordered" evidence="1">
    <location>
        <begin position="1023"/>
        <end position="1047"/>
    </location>
</feature>
<evidence type="ECO:0000256" key="2">
    <source>
        <dbReference type="SAM" id="Phobius"/>
    </source>
</evidence>
<accession>A0ABR2ZG11</accession>
<gene>
    <name evidence="3" type="ORF">AAF712_013838</name>
</gene>
<feature type="transmembrane region" description="Helical" evidence="2">
    <location>
        <begin position="149"/>
        <end position="172"/>
    </location>
</feature>
<reference evidence="3 4" key="1">
    <citation type="submission" date="2024-05" db="EMBL/GenBank/DDBJ databases">
        <title>A draft genome resource for the thread blight pathogen Marasmius tenuissimus strain MS-2.</title>
        <authorList>
            <person name="Yulfo-Soto G.E."/>
            <person name="Baruah I.K."/>
            <person name="Amoako-Attah I."/>
            <person name="Bukari Y."/>
            <person name="Meinhardt L.W."/>
            <person name="Bailey B.A."/>
            <person name="Cohen S.P."/>
        </authorList>
    </citation>
    <scope>NUCLEOTIDE SEQUENCE [LARGE SCALE GENOMIC DNA]</scope>
    <source>
        <strain evidence="3 4">MS-2</strain>
    </source>
</reference>
<name>A0ABR2ZG11_9AGAR</name>
<evidence type="ECO:0000313" key="4">
    <source>
        <dbReference type="Proteomes" id="UP001437256"/>
    </source>
</evidence>
<feature type="transmembrane region" description="Helical" evidence="2">
    <location>
        <begin position="184"/>
        <end position="205"/>
    </location>
</feature>
<keyword evidence="2" id="KW-1133">Transmembrane helix</keyword>
<evidence type="ECO:0000313" key="3">
    <source>
        <dbReference type="EMBL" id="KAL0059397.1"/>
    </source>
</evidence>
<proteinExistence type="predicted"/>
<keyword evidence="4" id="KW-1185">Reference proteome</keyword>
<dbReference type="Proteomes" id="UP001437256">
    <property type="component" value="Unassembled WGS sequence"/>
</dbReference>
<sequence>MAEASTQDFADTLSSGIQDIAALLPLLGTDQCEEHVGSALDVGFLYAAATTLSIFGSLGIVKASFATLLATISRPFHGARWLSDAGFTTPGKVSSLVTIAKGTTEYGAETNFRDLLVDKHIGDPELVSSIEWTGWRTPFAESTFFARVLTWNVMLVLTSALGSLISLTPYFYLISTQWDDPLAWLFPAFRAFGSFLCVVFVQLALQLRIRHIVRSRLLIMKDRKRNPHHDRPMSNGYLEDDLKACFPAMDARSYLLGLPPKHRIPDTEEMPGQTVNETDKDRWNEAASLVGLDWPLLIYQVFIAVGMAMTVAGYIGCFNLVGKSDAPHGPYVWVGLETFLSLVRTSLWGSNPSWDESAGLKLSLQLTAKEIPLPSVDEDEDTKGPDPSAPVPYFPLITTPTQIPFVENLTHTPSFGGVAFIAHPESDFLGNATSYTGPLNRFKTDDISSLLYAIVGLGNLEKAVATVVVFAHSRASWCLIFNDEFSWAVSSTYEVLPKTTTLLVTLGSVIKEDNLALSREVYEAVCSHSRSIAAQLFGPPQPTLVLRWNLSTDSTQLDTRAQKVVGTMTPHDEAYVSTMQIWKRKSVFMTEREKAIRQYVDSISSDENGVARIMHRLYLYLLETVILEMELCRKDHEFASARMAFDVSLPRRLAPEWIHAMNTRMTDEKRAMEALCPKAERLMWNSIWRNLQSGLELLRESGDIDKLKWMLAHIRTLREPLEQVQAPMASFGGALGNRSMHWIWARCSGAWASSETPANRGAYELEFHLTLLRLKTLLTRGYSAVPYVGGGPFVDSTRFFQPYLSLGDFSDYHIKGIQRANVLCTLQLRPTTVNDPHVREFIRRLASLPDSIGQLTTLDVTEVEPFPELPQILNEILKKHHNIISIICPHFTEADIEEIQGHLFENRKAWTASADRSGHFQHLVGFEPDDPFMNDQLDGTVTGLLSMDSRFIGESPPAPQSTMTADGQDIFLYDGRIECLVLFHAPSPGHVTIELNCAAQQPESTLTYGASGVEVVSRYKADTEDEWRPISTEPRQPGDESSQQLELDVTKRGSYEVRIRLSKSFDPDDFLHGDYVRLRGLPLVRFEKGRQR</sequence>